<keyword evidence="6" id="KW-1185">Reference proteome</keyword>
<feature type="compositionally biased region" description="Low complexity" evidence="4">
    <location>
        <begin position="102"/>
        <end position="116"/>
    </location>
</feature>
<dbReference type="InterPro" id="IPR012677">
    <property type="entry name" value="Nucleotide-bd_a/b_plait_sf"/>
</dbReference>
<evidence type="ECO:0000256" key="3">
    <source>
        <dbReference type="ARBA" id="ARBA00023274"/>
    </source>
</evidence>
<feature type="compositionally biased region" description="Polar residues" evidence="4">
    <location>
        <begin position="84"/>
        <end position="95"/>
    </location>
</feature>
<keyword evidence="2" id="KW-0689">Ribosomal protein</keyword>
<comment type="caution">
    <text evidence="5">The sequence shown here is derived from an EMBL/GenBank/DDBJ whole genome shotgun (WGS) entry which is preliminary data.</text>
</comment>
<evidence type="ECO:0000256" key="4">
    <source>
        <dbReference type="SAM" id="MobiDB-lite"/>
    </source>
</evidence>
<proteinExistence type="inferred from homology"/>
<feature type="compositionally biased region" description="Basic and acidic residues" evidence="4">
    <location>
        <begin position="49"/>
        <end position="75"/>
    </location>
</feature>
<evidence type="ECO:0000313" key="5">
    <source>
        <dbReference type="EMBL" id="VCX39437.1"/>
    </source>
</evidence>
<evidence type="ECO:0000313" key="6">
    <source>
        <dbReference type="Proteomes" id="UP000269945"/>
    </source>
</evidence>
<dbReference type="GO" id="GO:0044391">
    <property type="term" value="C:ribosomal subunit"/>
    <property type="evidence" value="ECO:0007669"/>
    <property type="project" value="UniProtKB-ARBA"/>
</dbReference>
<feature type="region of interest" description="Disordered" evidence="4">
    <location>
        <begin position="143"/>
        <end position="176"/>
    </location>
</feature>
<accession>A0A9X9Q8P6</accession>
<comment type="similarity">
    <text evidence="1">Belongs to the universal ribosomal protein uL23 family.</text>
</comment>
<dbReference type="AlphaFoldDB" id="A0A9X9Q8P6"/>
<evidence type="ECO:0000256" key="2">
    <source>
        <dbReference type="ARBA" id="ARBA00022980"/>
    </source>
</evidence>
<dbReference type="Proteomes" id="UP000269945">
    <property type="component" value="Unassembled WGS sequence"/>
</dbReference>
<dbReference type="Gene3D" id="3.30.70.330">
    <property type="match status" value="1"/>
</dbReference>
<dbReference type="SUPFAM" id="SSF54189">
    <property type="entry name" value="Ribosomal proteins S24e, L23 and L15e"/>
    <property type="match status" value="1"/>
</dbReference>
<dbReference type="InterPro" id="IPR012678">
    <property type="entry name" value="Ribosomal_uL23/eL15/eS24_sf"/>
</dbReference>
<keyword evidence="3" id="KW-0687">Ribonucleoprotein</keyword>
<dbReference type="GO" id="GO:0006412">
    <property type="term" value="P:translation"/>
    <property type="evidence" value="ECO:0007669"/>
    <property type="project" value="InterPro"/>
</dbReference>
<organism evidence="5 6">
    <name type="scientific">Gulo gulo</name>
    <name type="common">Wolverine</name>
    <name type="synonym">Gluton</name>
    <dbReference type="NCBI Taxonomy" id="48420"/>
    <lineage>
        <taxon>Eukaryota</taxon>
        <taxon>Metazoa</taxon>
        <taxon>Chordata</taxon>
        <taxon>Craniata</taxon>
        <taxon>Vertebrata</taxon>
        <taxon>Euteleostomi</taxon>
        <taxon>Mammalia</taxon>
        <taxon>Eutheria</taxon>
        <taxon>Laurasiatheria</taxon>
        <taxon>Carnivora</taxon>
        <taxon>Caniformia</taxon>
        <taxon>Musteloidea</taxon>
        <taxon>Mustelidae</taxon>
        <taxon>Guloninae</taxon>
        <taxon>Gulo</taxon>
    </lineage>
</organism>
<dbReference type="PANTHER" id="PTHR11620">
    <property type="entry name" value="60S RIBOSOMAL PROTEIN L23A"/>
    <property type="match status" value="1"/>
</dbReference>
<feature type="region of interest" description="Disordered" evidence="4">
    <location>
        <begin position="49"/>
        <end position="123"/>
    </location>
</feature>
<dbReference type="InterPro" id="IPR013025">
    <property type="entry name" value="Ribosomal_uL23-like"/>
</dbReference>
<gene>
    <name evidence="5" type="ORF">BN2614_LOCUS2</name>
</gene>
<protein>
    <submittedName>
        <fullName evidence="5">Uncharacterized protein</fullName>
    </submittedName>
</protein>
<reference evidence="5 6" key="1">
    <citation type="submission" date="2018-10" db="EMBL/GenBank/DDBJ databases">
        <authorList>
            <person name="Ekblom R."/>
            <person name="Jareborg N."/>
        </authorList>
    </citation>
    <scope>NUCLEOTIDE SEQUENCE [LARGE SCALE GENOMIC DNA]</scope>
    <source>
        <tissue evidence="5">Muscle</tissue>
    </source>
</reference>
<evidence type="ECO:0000256" key="1">
    <source>
        <dbReference type="ARBA" id="ARBA00006700"/>
    </source>
</evidence>
<sequence length="185" mass="20621">MYKASLDTRLKTYRLISFSYKTLHRIRGTRAASLPLFPRNKEKISCVPFHKDGAEGQESAAERRPPRTPYKEDPHITYIPTAQDIVSKSSPNNLKRTPPGETSLTTTPSSSLNTKSATEKTEDDNSLVFIMDVKSNKHQIKQAEKKLEDSDMAKVNTRIRPGGERKANVPSAPDISDVANKIGII</sequence>
<dbReference type="GO" id="GO:0003735">
    <property type="term" value="F:structural constituent of ribosome"/>
    <property type="evidence" value="ECO:0007669"/>
    <property type="project" value="InterPro"/>
</dbReference>
<name>A0A9X9Q8P6_GULGU</name>
<feature type="compositionally biased region" description="Basic and acidic residues" evidence="4">
    <location>
        <begin position="143"/>
        <end position="152"/>
    </location>
</feature>
<dbReference type="EMBL" id="CYRY02044474">
    <property type="protein sequence ID" value="VCX39437.1"/>
    <property type="molecule type" value="Genomic_DNA"/>
</dbReference>